<feature type="domain" description="Xylanolytic transcriptional activator regulatory" evidence="2">
    <location>
        <begin position="62"/>
        <end position="292"/>
    </location>
</feature>
<dbReference type="PANTHER" id="PTHR47425">
    <property type="entry name" value="FARB-RELATED"/>
    <property type="match status" value="1"/>
</dbReference>
<dbReference type="OrthoDB" id="5041285at2759"/>
<reference evidence="3 4" key="1">
    <citation type="submission" date="2015-01" db="EMBL/GenBank/DDBJ databases">
        <title>The Genome Sequence of Rhinocladiella mackenzie CBS 650.93.</title>
        <authorList>
            <consortium name="The Broad Institute Genomics Platform"/>
            <person name="Cuomo C."/>
            <person name="de Hoog S."/>
            <person name="Gorbushina A."/>
            <person name="Stielow B."/>
            <person name="Teixiera M."/>
            <person name="Abouelleil A."/>
            <person name="Chapman S.B."/>
            <person name="Priest M."/>
            <person name="Young S.K."/>
            <person name="Wortman J."/>
            <person name="Nusbaum C."/>
            <person name="Birren B."/>
        </authorList>
    </citation>
    <scope>NUCLEOTIDE SEQUENCE [LARGE SCALE GENOMIC DNA]</scope>
    <source>
        <strain evidence="3 4">CBS 650.93</strain>
    </source>
</reference>
<keyword evidence="4" id="KW-1185">Reference proteome</keyword>
<evidence type="ECO:0000313" key="4">
    <source>
        <dbReference type="Proteomes" id="UP000053617"/>
    </source>
</evidence>
<dbReference type="InterPro" id="IPR007219">
    <property type="entry name" value="XnlR_reg_dom"/>
</dbReference>
<evidence type="ECO:0000313" key="3">
    <source>
        <dbReference type="EMBL" id="KIX06613.1"/>
    </source>
</evidence>
<dbReference type="AlphaFoldDB" id="A0A0D2H864"/>
<protein>
    <recommendedName>
        <fullName evidence="2">Xylanolytic transcriptional activator regulatory domain-containing protein</fullName>
    </recommendedName>
</protein>
<sequence length="537" mass="61618">MTTFLSLVDTRGYEGQNQESPFRWKSIQHNTYHAPKPSDRRPSIQEAEEQLPKDVRDDLVVLYFRNVHPLCPVIDEYEFASWYSNCTSDEELFGHCEIVLFQAMMFMAFAHLRQEQLNKTPYSSIPHGQKTLLNKVKVLYDNDPSGDHVVLTKVCLLLSYWSPYDSDLYVNSHWVGRAFFHARQARLWDPDCDSGAMFSRRKLTWWCCRVRDRLVALGLRRLHRLHEKNSTWPMVTSADFGAEAICPKYMPLNSKKVMMGAFIWLCKLSELMAEIGEFQLKTGFDREWRGKPEETNAIMQRIVQTSKFESRVNAWVVEFGFEDCERTDEEYIGMSKLPLRKLQILSSSLIAALYRPYLRNSEYDQPLEISFRGIAVTKVKEASARTARSVHKAFAESPIEEVPLAIFAWIQFPVAVCQVDYQFNGGDSLLFGATQRSTILASMKKLGERFSGAKVACQTINAVMQITSERIKQNTLKLANRCRFEDDSADDSIPVQESEEEADILDCVARIIDLTLAQATVRNGLIRCCTLDEAVLL</sequence>
<dbReference type="GO" id="GO:0006351">
    <property type="term" value="P:DNA-templated transcription"/>
    <property type="evidence" value="ECO:0007669"/>
    <property type="project" value="InterPro"/>
</dbReference>
<dbReference type="InterPro" id="IPR052761">
    <property type="entry name" value="Fungal_Detox/Toxin_TFs"/>
</dbReference>
<dbReference type="PANTHER" id="PTHR47425:SF2">
    <property type="entry name" value="FARB-RELATED"/>
    <property type="match status" value="1"/>
</dbReference>
<keyword evidence="1" id="KW-0539">Nucleus</keyword>
<evidence type="ECO:0000259" key="2">
    <source>
        <dbReference type="Pfam" id="PF04082"/>
    </source>
</evidence>
<dbReference type="RefSeq" id="XP_013273749.1">
    <property type="nucleotide sequence ID" value="XM_013418295.1"/>
</dbReference>
<dbReference type="GeneID" id="25292660"/>
<dbReference type="GO" id="GO:0003677">
    <property type="term" value="F:DNA binding"/>
    <property type="evidence" value="ECO:0007669"/>
    <property type="project" value="InterPro"/>
</dbReference>
<evidence type="ECO:0000256" key="1">
    <source>
        <dbReference type="ARBA" id="ARBA00023242"/>
    </source>
</evidence>
<gene>
    <name evidence="3" type="ORF">Z518_04589</name>
</gene>
<dbReference type="CDD" id="cd12148">
    <property type="entry name" value="fungal_TF_MHR"/>
    <property type="match status" value="1"/>
</dbReference>
<organism evidence="3 4">
    <name type="scientific">Rhinocladiella mackenziei CBS 650.93</name>
    <dbReference type="NCBI Taxonomy" id="1442369"/>
    <lineage>
        <taxon>Eukaryota</taxon>
        <taxon>Fungi</taxon>
        <taxon>Dikarya</taxon>
        <taxon>Ascomycota</taxon>
        <taxon>Pezizomycotina</taxon>
        <taxon>Eurotiomycetes</taxon>
        <taxon>Chaetothyriomycetidae</taxon>
        <taxon>Chaetothyriales</taxon>
        <taxon>Herpotrichiellaceae</taxon>
        <taxon>Rhinocladiella</taxon>
    </lineage>
</organism>
<dbReference type="Proteomes" id="UP000053617">
    <property type="component" value="Unassembled WGS sequence"/>
</dbReference>
<dbReference type="HOGENOM" id="CLU_029461_0_0_1"/>
<dbReference type="GO" id="GO:0008270">
    <property type="term" value="F:zinc ion binding"/>
    <property type="evidence" value="ECO:0007669"/>
    <property type="project" value="InterPro"/>
</dbReference>
<dbReference type="EMBL" id="KN847477">
    <property type="protein sequence ID" value="KIX06613.1"/>
    <property type="molecule type" value="Genomic_DNA"/>
</dbReference>
<name>A0A0D2H864_9EURO</name>
<dbReference type="VEuPathDB" id="FungiDB:Z518_04589"/>
<dbReference type="STRING" id="1442369.A0A0D2H864"/>
<accession>A0A0D2H864</accession>
<proteinExistence type="predicted"/>
<dbReference type="Pfam" id="PF04082">
    <property type="entry name" value="Fungal_trans"/>
    <property type="match status" value="1"/>
</dbReference>